<dbReference type="Proteomes" id="UP001155182">
    <property type="component" value="Unassembled WGS sequence"/>
</dbReference>
<evidence type="ECO:0000313" key="2">
    <source>
        <dbReference type="Proteomes" id="UP001155182"/>
    </source>
</evidence>
<comment type="caution">
    <text evidence="1">The sequence shown here is derived from an EMBL/GenBank/DDBJ whole genome shotgun (WGS) entry which is preliminary data.</text>
</comment>
<sequence length="164" mass="18656">MDKQLKLIIALREVADDIAANPKYQWGHMGSCNCGFLAQKLTGFTSNEIHKNAMARAGDWSEQLNGYCPSSGYPIDNLIFDLLQAGLSIEDLAHLERLSDLDVLRRINESYKPLNFNNSWHVSLYMKAWADKLEDNILSRVKVQSLTNLLLNNNSPDRITYLQQ</sequence>
<gene>
    <name evidence="1" type="ORF">NF867_10335</name>
</gene>
<dbReference type="EMBL" id="JAMWYS010000034">
    <property type="protein sequence ID" value="MCO4293262.1"/>
    <property type="molecule type" value="Genomic_DNA"/>
</dbReference>
<organism evidence="1 2">
    <name type="scientific">Solitalea agri</name>
    <dbReference type="NCBI Taxonomy" id="2953739"/>
    <lineage>
        <taxon>Bacteria</taxon>
        <taxon>Pseudomonadati</taxon>
        <taxon>Bacteroidota</taxon>
        <taxon>Sphingobacteriia</taxon>
        <taxon>Sphingobacteriales</taxon>
        <taxon>Sphingobacteriaceae</taxon>
        <taxon>Solitalea</taxon>
    </lineage>
</organism>
<name>A0A9X2F288_9SPHI</name>
<reference evidence="1" key="1">
    <citation type="submission" date="2022-06" db="EMBL/GenBank/DDBJ databases">
        <title>Solitalea sp. MAHUQ-68 isolated from rhizospheric soil.</title>
        <authorList>
            <person name="Huq M.A."/>
        </authorList>
    </citation>
    <scope>NUCLEOTIDE SEQUENCE</scope>
    <source>
        <strain evidence="1">MAHUQ-68</strain>
    </source>
</reference>
<proteinExistence type="predicted"/>
<evidence type="ECO:0000313" key="1">
    <source>
        <dbReference type="EMBL" id="MCO4293262.1"/>
    </source>
</evidence>
<accession>A0A9X2F288</accession>
<dbReference type="AlphaFoldDB" id="A0A9X2F288"/>
<protein>
    <submittedName>
        <fullName evidence="1">Uncharacterized protein</fullName>
    </submittedName>
</protein>
<dbReference type="RefSeq" id="WP_252587777.1">
    <property type="nucleotide sequence ID" value="NZ_JAMWYS010000034.1"/>
</dbReference>
<keyword evidence="2" id="KW-1185">Reference proteome</keyword>